<keyword evidence="5 7" id="KW-0694">RNA-binding</keyword>
<feature type="region of interest" description="Disordered" evidence="8">
    <location>
        <begin position="113"/>
        <end position="151"/>
    </location>
</feature>
<dbReference type="Gene3D" id="1.10.720.30">
    <property type="entry name" value="SAP domain"/>
    <property type="match status" value="1"/>
</dbReference>
<dbReference type="Pfam" id="PF02037">
    <property type="entry name" value="SAP"/>
    <property type="match status" value="1"/>
</dbReference>
<comment type="domain">
    <text evidence="7">The Q motif is unique to and characteristic of the DEAD box family of RNA helicases and controls ATP binding and hydrolysis.</text>
</comment>
<dbReference type="PROSITE" id="PS51194">
    <property type="entry name" value="HELICASE_CTER"/>
    <property type="match status" value="1"/>
</dbReference>
<dbReference type="InterPro" id="IPR003034">
    <property type="entry name" value="SAP_dom"/>
</dbReference>
<dbReference type="Proteomes" id="UP001295423">
    <property type="component" value="Unassembled WGS sequence"/>
</dbReference>
<dbReference type="GO" id="GO:0016787">
    <property type="term" value="F:hydrolase activity"/>
    <property type="evidence" value="ECO:0007669"/>
    <property type="project" value="UniProtKB-KW"/>
</dbReference>
<evidence type="ECO:0000256" key="8">
    <source>
        <dbReference type="SAM" id="MobiDB-lite"/>
    </source>
</evidence>
<comment type="caution">
    <text evidence="13">The sequence shown here is derived from an EMBL/GenBank/DDBJ whole genome shotgun (WGS) entry which is preliminary data.</text>
</comment>
<dbReference type="Gene3D" id="3.40.50.300">
    <property type="entry name" value="P-loop containing nucleotide triphosphate hydrolases"/>
    <property type="match status" value="2"/>
</dbReference>
<dbReference type="GO" id="GO:0005524">
    <property type="term" value="F:ATP binding"/>
    <property type="evidence" value="ECO:0007669"/>
    <property type="project" value="UniProtKB-UniRule"/>
</dbReference>
<dbReference type="AlphaFoldDB" id="A0AAD2JHD2"/>
<dbReference type="PROSITE" id="PS00039">
    <property type="entry name" value="DEAD_ATP_HELICASE"/>
    <property type="match status" value="1"/>
</dbReference>
<keyword evidence="9" id="KW-0732">Signal</keyword>
<feature type="chain" id="PRO_5042053416" description="ATP-dependent RNA helicase" evidence="9">
    <location>
        <begin position="23"/>
        <end position="666"/>
    </location>
</feature>
<dbReference type="InterPro" id="IPR001650">
    <property type="entry name" value="Helicase_C-like"/>
</dbReference>
<evidence type="ECO:0000313" key="13">
    <source>
        <dbReference type="EMBL" id="CAJ1950784.1"/>
    </source>
</evidence>
<feature type="domain" description="Helicase ATP-binding" evidence="11">
    <location>
        <begin position="179"/>
        <end position="398"/>
    </location>
</feature>
<dbReference type="InterPro" id="IPR000629">
    <property type="entry name" value="RNA-helicase_DEAD-box_CS"/>
</dbReference>
<evidence type="ECO:0000256" key="4">
    <source>
        <dbReference type="ARBA" id="ARBA00022840"/>
    </source>
</evidence>
<dbReference type="EC" id="3.6.4.13" evidence="7"/>
<accession>A0AAD2JHD2</accession>
<feature type="signal peptide" evidence="9">
    <location>
        <begin position="1"/>
        <end position="22"/>
    </location>
</feature>
<keyword evidence="2 6" id="KW-0378">Hydrolase</keyword>
<protein>
    <recommendedName>
        <fullName evidence="7">ATP-dependent RNA helicase</fullName>
        <ecNumber evidence="7">3.6.4.13</ecNumber>
    </recommendedName>
</protein>
<keyword evidence="14" id="KW-1185">Reference proteome</keyword>
<evidence type="ECO:0000256" key="7">
    <source>
        <dbReference type="RuleBase" id="RU365068"/>
    </source>
</evidence>
<evidence type="ECO:0000259" key="10">
    <source>
        <dbReference type="PROSITE" id="PS50800"/>
    </source>
</evidence>
<dbReference type="Pfam" id="PF00270">
    <property type="entry name" value="DEAD"/>
    <property type="match status" value="1"/>
</dbReference>
<comment type="function">
    <text evidence="7">RNA helicase.</text>
</comment>
<dbReference type="GO" id="GO:0003723">
    <property type="term" value="F:RNA binding"/>
    <property type="evidence" value="ECO:0007669"/>
    <property type="project" value="UniProtKB-UniRule"/>
</dbReference>
<dbReference type="SUPFAM" id="SSF52540">
    <property type="entry name" value="P-loop containing nucleoside triphosphate hydrolases"/>
    <property type="match status" value="1"/>
</dbReference>
<dbReference type="Pfam" id="PF00271">
    <property type="entry name" value="Helicase_C"/>
    <property type="match status" value="1"/>
</dbReference>
<organism evidence="13 14">
    <name type="scientific">Cylindrotheca closterium</name>
    <dbReference type="NCBI Taxonomy" id="2856"/>
    <lineage>
        <taxon>Eukaryota</taxon>
        <taxon>Sar</taxon>
        <taxon>Stramenopiles</taxon>
        <taxon>Ochrophyta</taxon>
        <taxon>Bacillariophyta</taxon>
        <taxon>Bacillariophyceae</taxon>
        <taxon>Bacillariophycidae</taxon>
        <taxon>Bacillariales</taxon>
        <taxon>Bacillariaceae</taxon>
        <taxon>Cylindrotheca</taxon>
    </lineage>
</organism>
<dbReference type="InterPro" id="IPR036361">
    <property type="entry name" value="SAP_dom_sf"/>
</dbReference>
<reference evidence="13" key="1">
    <citation type="submission" date="2023-08" db="EMBL/GenBank/DDBJ databases">
        <authorList>
            <person name="Audoor S."/>
            <person name="Bilcke G."/>
        </authorList>
    </citation>
    <scope>NUCLEOTIDE SEQUENCE</scope>
</reference>
<proteinExistence type="inferred from homology"/>
<dbReference type="SMART" id="SM00490">
    <property type="entry name" value="HELICc"/>
    <property type="match status" value="1"/>
</dbReference>
<evidence type="ECO:0000256" key="2">
    <source>
        <dbReference type="ARBA" id="ARBA00022801"/>
    </source>
</evidence>
<dbReference type="SMART" id="SM00487">
    <property type="entry name" value="DEXDc"/>
    <property type="match status" value="1"/>
</dbReference>
<dbReference type="GO" id="GO:0003724">
    <property type="term" value="F:RNA helicase activity"/>
    <property type="evidence" value="ECO:0007669"/>
    <property type="project" value="UniProtKB-EC"/>
</dbReference>
<evidence type="ECO:0000259" key="12">
    <source>
        <dbReference type="PROSITE" id="PS51194"/>
    </source>
</evidence>
<dbReference type="PROSITE" id="PS51192">
    <property type="entry name" value="HELICASE_ATP_BIND_1"/>
    <property type="match status" value="1"/>
</dbReference>
<dbReference type="EMBL" id="CAKOGP040001770">
    <property type="protein sequence ID" value="CAJ1950784.1"/>
    <property type="molecule type" value="Genomic_DNA"/>
</dbReference>
<keyword evidence="3 6" id="KW-0347">Helicase</keyword>
<evidence type="ECO:0000313" key="14">
    <source>
        <dbReference type="Proteomes" id="UP001295423"/>
    </source>
</evidence>
<feature type="compositionally biased region" description="Basic residues" evidence="8">
    <location>
        <begin position="63"/>
        <end position="73"/>
    </location>
</feature>
<evidence type="ECO:0000256" key="1">
    <source>
        <dbReference type="ARBA" id="ARBA00022741"/>
    </source>
</evidence>
<feature type="domain" description="SAP" evidence="10">
    <location>
        <begin position="633"/>
        <end position="666"/>
    </location>
</feature>
<gene>
    <name evidence="13" type="ORF">CYCCA115_LOCUS12755</name>
</gene>
<keyword evidence="4 6" id="KW-0067">ATP-binding</keyword>
<evidence type="ECO:0000256" key="6">
    <source>
        <dbReference type="RuleBase" id="RU000492"/>
    </source>
</evidence>
<evidence type="ECO:0000256" key="9">
    <source>
        <dbReference type="SAM" id="SignalP"/>
    </source>
</evidence>
<comment type="similarity">
    <text evidence="6">Belongs to the DEAD box helicase family.</text>
</comment>
<dbReference type="PROSITE" id="PS50800">
    <property type="entry name" value="SAP"/>
    <property type="match status" value="1"/>
</dbReference>
<dbReference type="SUPFAM" id="SSF68906">
    <property type="entry name" value="SAP domain"/>
    <property type="match status" value="1"/>
</dbReference>
<dbReference type="PANTHER" id="PTHR24031">
    <property type="entry name" value="RNA HELICASE"/>
    <property type="match status" value="1"/>
</dbReference>
<comment type="catalytic activity">
    <reaction evidence="7">
        <text>ATP + H2O = ADP + phosphate + H(+)</text>
        <dbReference type="Rhea" id="RHEA:13065"/>
        <dbReference type="ChEBI" id="CHEBI:15377"/>
        <dbReference type="ChEBI" id="CHEBI:15378"/>
        <dbReference type="ChEBI" id="CHEBI:30616"/>
        <dbReference type="ChEBI" id="CHEBI:43474"/>
        <dbReference type="ChEBI" id="CHEBI:456216"/>
        <dbReference type="EC" id="3.6.4.13"/>
    </reaction>
</comment>
<dbReference type="InterPro" id="IPR014001">
    <property type="entry name" value="Helicase_ATP-bd"/>
</dbReference>
<feature type="region of interest" description="Disordered" evidence="8">
    <location>
        <begin position="32"/>
        <end position="81"/>
    </location>
</feature>
<evidence type="ECO:0000256" key="3">
    <source>
        <dbReference type="ARBA" id="ARBA00022806"/>
    </source>
</evidence>
<name>A0AAD2JHD2_9STRA</name>
<keyword evidence="1 6" id="KW-0547">Nucleotide-binding</keyword>
<sequence length="666" mass="73187">MTSHVLFVIFFVHTIILNLSCAFSTSNGEKRWSKLSTSTNSQKWKRGTQASNKKRKGYDLRSKRGVRTGRKKPPRWETEGDALFFVSKSDGSVPEVPGETPTEMLNNLMKMKQKLQSEKKKPGKKQPAAPAKDEDEDDDSQKKSLPPHMVWGTLSTGPILSPKLKTLYDTPTAIQTESFGPITSRQNVVIAAATGSGKSLAYLLPLMCRVSRKKFGSVMVVTPSLELAKQIKSVVDGIWTPTKDIPGSSVCIITSDLFDEGSTGFVPDEEVLNTPIIVGTAGALLKWLEFSIKSRKGRRVLENLETLVLDEADRIMQTEAMARIENDTRNGNGGTDLWERKKRLQKSDAISLFDTIASQGRSFFVKSRNHIQLICASATVGRTLRRQVMELTDATTVEMGSVLVCADSRVGKDADERRSSLLPTTIKHMYMIQEEGAEREGAAMIKEVWQVMKQLPPGPTLVFPGRTGVQLTADTLLTDCGMQHTITLRDDIRESSKALDLEKADTQHNSWEETPVFVVSEKLARGLDIPNVAYVVLAGGAPNSPAAYAHLAGRTGRVGKEGKVLTFVRDMRGAQRVVSISFKLGLAFEPLSVAGGTPDSAESKSVVEMAEELEPEAGSIHEADSPTLLREELESYTVPTLKEMLKERGEKVSGIKAELVQRLLDV</sequence>
<dbReference type="InterPro" id="IPR011545">
    <property type="entry name" value="DEAD/DEAH_box_helicase_dom"/>
</dbReference>
<dbReference type="InterPro" id="IPR027417">
    <property type="entry name" value="P-loop_NTPase"/>
</dbReference>
<evidence type="ECO:0000259" key="11">
    <source>
        <dbReference type="PROSITE" id="PS51192"/>
    </source>
</evidence>
<evidence type="ECO:0000256" key="5">
    <source>
        <dbReference type="ARBA" id="ARBA00022884"/>
    </source>
</evidence>
<feature type="domain" description="Helicase C-terminal" evidence="12">
    <location>
        <begin position="447"/>
        <end position="614"/>
    </location>
</feature>